<reference evidence="6" key="1">
    <citation type="submission" date="2020-12" db="EMBL/GenBank/DDBJ databases">
        <title>Genomic characterization of non-nitrogen-fixing Frankia strains.</title>
        <authorList>
            <person name="Carlos-Shanley C."/>
            <person name="Guerra T."/>
            <person name="Hahn D."/>
        </authorList>
    </citation>
    <scope>NUCLEOTIDE SEQUENCE</scope>
    <source>
        <strain evidence="6">CN6</strain>
    </source>
</reference>
<comment type="caution">
    <text evidence="6">The sequence shown here is derived from an EMBL/GenBank/DDBJ whole genome shotgun (WGS) entry which is preliminary data.</text>
</comment>
<dbReference type="InterPro" id="IPR009057">
    <property type="entry name" value="Homeodomain-like_sf"/>
</dbReference>
<name>A0A937RJM1_9ACTN</name>
<proteinExistence type="predicted"/>
<keyword evidence="1" id="KW-0805">Transcription regulation</keyword>
<dbReference type="PANTHER" id="PTHR30055:SF234">
    <property type="entry name" value="HTH-TYPE TRANSCRIPTIONAL REGULATOR BETI"/>
    <property type="match status" value="1"/>
</dbReference>
<dbReference type="AlphaFoldDB" id="A0A937RJM1"/>
<dbReference type="InterPro" id="IPR049445">
    <property type="entry name" value="TetR_SbtR-like_C"/>
</dbReference>
<evidence type="ECO:0000256" key="3">
    <source>
        <dbReference type="ARBA" id="ARBA00023163"/>
    </source>
</evidence>
<keyword evidence="2 4" id="KW-0238">DNA-binding</keyword>
<sequence length="203" mass="22547">MQARSRETRRRLVRAALRLWSERGFETGIEETTAEEIAQAAGVTKGTFYFHFAHKEEILLEMGYETASILSEEAARCIKAGRGLEESLRMLMNALARSIKAADPAAVVRALAEFRRPRRPDTEVPAPGPAFAEAFEVLFERAQKEGEVTDQVEPAEMAQIIEALALDTVLEWATGRQSRLNVALHRRTAIVLAGLRPDSSLSL</sequence>
<dbReference type="InterPro" id="IPR036271">
    <property type="entry name" value="Tet_transcr_reg_TetR-rel_C_sf"/>
</dbReference>
<accession>A0A937RJM1</accession>
<evidence type="ECO:0000313" key="6">
    <source>
        <dbReference type="EMBL" id="MBL7627161.1"/>
    </source>
</evidence>
<keyword evidence="3" id="KW-0804">Transcription</keyword>
<dbReference type="Pfam" id="PF21597">
    <property type="entry name" value="TetR_C_43"/>
    <property type="match status" value="1"/>
</dbReference>
<dbReference type="Pfam" id="PF00440">
    <property type="entry name" value="TetR_N"/>
    <property type="match status" value="1"/>
</dbReference>
<dbReference type="Gene3D" id="1.10.357.10">
    <property type="entry name" value="Tetracycline Repressor, domain 2"/>
    <property type="match status" value="1"/>
</dbReference>
<evidence type="ECO:0000256" key="1">
    <source>
        <dbReference type="ARBA" id="ARBA00023015"/>
    </source>
</evidence>
<dbReference type="GO" id="GO:0003700">
    <property type="term" value="F:DNA-binding transcription factor activity"/>
    <property type="evidence" value="ECO:0007669"/>
    <property type="project" value="TreeGrafter"/>
</dbReference>
<feature type="DNA-binding region" description="H-T-H motif" evidence="4">
    <location>
        <begin position="33"/>
        <end position="52"/>
    </location>
</feature>
<dbReference type="PROSITE" id="PS50977">
    <property type="entry name" value="HTH_TETR_2"/>
    <property type="match status" value="1"/>
</dbReference>
<gene>
    <name evidence="6" type="ORF">I7412_08270</name>
</gene>
<dbReference type="SUPFAM" id="SSF48498">
    <property type="entry name" value="Tetracyclin repressor-like, C-terminal domain"/>
    <property type="match status" value="1"/>
</dbReference>
<dbReference type="SUPFAM" id="SSF46689">
    <property type="entry name" value="Homeodomain-like"/>
    <property type="match status" value="1"/>
</dbReference>
<dbReference type="PANTHER" id="PTHR30055">
    <property type="entry name" value="HTH-TYPE TRANSCRIPTIONAL REGULATOR RUTR"/>
    <property type="match status" value="1"/>
</dbReference>
<dbReference type="InterPro" id="IPR001647">
    <property type="entry name" value="HTH_TetR"/>
</dbReference>
<dbReference type="GO" id="GO:0000976">
    <property type="term" value="F:transcription cis-regulatory region binding"/>
    <property type="evidence" value="ECO:0007669"/>
    <property type="project" value="TreeGrafter"/>
</dbReference>
<feature type="domain" description="HTH tetR-type" evidence="5">
    <location>
        <begin position="6"/>
        <end position="70"/>
    </location>
</feature>
<evidence type="ECO:0000256" key="4">
    <source>
        <dbReference type="PROSITE-ProRule" id="PRU00335"/>
    </source>
</evidence>
<evidence type="ECO:0000313" key="7">
    <source>
        <dbReference type="Proteomes" id="UP000604475"/>
    </source>
</evidence>
<dbReference type="InterPro" id="IPR050109">
    <property type="entry name" value="HTH-type_TetR-like_transc_reg"/>
</dbReference>
<evidence type="ECO:0000256" key="2">
    <source>
        <dbReference type="ARBA" id="ARBA00023125"/>
    </source>
</evidence>
<organism evidence="6 7">
    <name type="scientific">Frankia nepalensis</name>
    <dbReference type="NCBI Taxonomy" id="1836974"/>
    <lineage>
        <taxon>Bacteria</taxon>
        <taxon>Bacillati</taxon>
        <taxon>Actinomycetota</taxon>
        <taxon>Actinomycetes</taxon>
        <taxon>Frankiales</taxon>
        <taxon>Frankiaceae</taxon>
        <taxon>Frankia</taxon>
    </lineage>
</organism>
<dbReference type="EMBL" id="JAEACQ010000157">
    <property type="protein sequence ID" value="MBL7627161.1"/>
    <property type="molecule type" value="Genomic_DNA"/>
</dbReference>
<dbReference type="Proteomes" id="UP000604475">
    <property type="component" value="Unassembled WGS sequence"/>
</dbReference>
<keyword evidence="7" id="KW-1185">Reference proteome</keyword>
<protein>
    <submittedName>
        <fullName evidence="6">Helix-turn-helix transcriptional regulator</fullName>
    </submittedName>
</protein>
<evidence type="ECO:0000259" key="5">
    <source>
        <dbReference type="PROSITE" id="PS50977"/>
    </source>
</evidence>